<evidence type="ECO:0000313" key="8">
    <source>
        <dbReference type="EMBL" id="KAK1441613.1"/>
    </source>
</evidence>
<comment type="similarity">
    <text evidence="2">Belongs to the AAA ATPase family.</text>
</comment>
<dbReference type="Proteomes" id="UP001229421">
    <property type="component" value="Unassembled WGS sequence"/>
</dbReference>
<keyword evidence="5" id="KW-0067">ATP-binding</keyword>
<evidence type="ECO:0000256" key="2">
    <source>
        <dbReference type="ARBA" id="ARBA00006914"/>
    </source>
</evidence>
<evidence type="ECO:0000259" key="7">
    <source>
        <dbReference type="SMART" id="SM00382"/>
    </source>
</evidence>
<dbReference type="Gene3D" id="3.40.50.300">
    <property type="entry name" value="P-loop containing nucleotide triphosphate hydrolases"/>
    <property type="match status" value="2"/>
</dbReference>
<dbReference type="GO" id="GO:0005524">
    <property type="term" value="F:ATP binding"/>
    <property type="evidence" value="ECO:0007669"/>
    <property type="project" value="UniProtKB-KW"/>
</dbReference>
<feature type="compositionally biased region" description="Acidic residues" evidence="6">
    <location>
        <begin position="51"/>
        <end position="60"/>
    </location>
</feature>
<dbReference type="SMART" id="SM00382">
    <property type="entry name" value="AAA"/>
    <property type="match status" value="2"/>
</dbReference>
<dbReference type="Gene3D" id="1.10.8.60">
    <property type="match status" value="2"/>
</dbReference>
<dbReference type="Pfam" id="PF17862">
    <property type="entry name" value="AAA_lid_3"/>
    <property type="match status" value="1"/>
</dbReference>
<evidence type="ECO:0000256" key="1">
    <source>
        <dbReference type="ARBA" id="ARBA00004496"/>
    </source>
</evidence>
<dbReference type="InterPro" id="IPR003960">
    <property type="entry name" value="ATPase_AAA_CS"/>
</dbReference>
<dbReference type="EMBL" id="JAUHHV010000001">
    <property type="protein sequence ID" value="KAK1441613.1"/>
    <property type="molecule type" value="Genomic_DNA"/>
</dbReference>
<dbReference type="InterPro" id="IPR003593">
    <property type="entry name" value="AAA+_ATPase"/>
</dbReference>
<dbReference type="FunFam" id="3.40.50.300:FF:000365">
    <property type="entry name" value="Ribosome biogenesis ATPase RIX7"/>
    <property type="match status" value="1"/>
</dbReference>
<dbReference type="InterPro" id="IPR055278">
    <property type="entry name" value="CDC48c"/>
</dbReference>
<proteinExistence type="inferred from homology"/>
<feature type="region of interest" description="Disordered" evidence="6">
    <location>
        <begin position="45"/>
        <end position="80"/>
    </location>
</feature>
<evidence type="ECO:0000256" key="3">
    <source>
        <dbReference type="ARBA" id="ARBA00022490"/>
    </source>
</evidence>
<dbReference type="InterPro" id="IPR027417">
    <property type="entry name" value="P-loop_NTPase"/>
</dbReference>
<dbReference type="SUPFAM" id="SSF52540">
    <property type="entry name" value="P-loop containing nucleoside triphosphate hydrolases"/>
    <property type="match status" value="2"/>
</dbReference>
<gene>
    <name evidence="8" type="ORF">QVD17_07647</name>
</gene>
<name>A0AAD8LHT8_TARER</name>
<organism evidence="8 9">
    <name type="scientific">Tagetes erecta</name>
    <name type="common">African marigold</name>
    <dbReference type="NCBI Taxonomy" id="13708"/>
    <lineage>
        <taxon>Eukaryota</taxon>
        <taxon>Viridiplantae</taxon>
        <taxon>Streptophyta</taxon>
        <taxon>Embryophyta</taxon>
        <taxon>Tracheophyta</taxon>
        <taxon>Spermatophyta</taxon>
        <taxon>Magnoliopsida</taxon>
        <taxon>eudicotyledons</taxon>
        <taxon>Gunneridae</taxon>
        <taxon>Pentapetalae</taxon>
        <taxon>asterids</taxon>
        <taxon>campanulids</taxon>
        <taxon>Asterales</taxon>
        <taxon>Asteraceae</taxon>
        <taxon>Asteroideae</taxon>
        <taxon>Heliantheae alliance</taxon>
        <taxon>Tageteae</taxon>
        <taxon>Tagetes</taxon>
    </lineage>
</organism>
<dbReference type="Pfam" id="PF00004">
    <property type="entry name" value="AAA"/>
    <property type="match status" value="2"/>
</dbReference>
<dbReference type="GO" id="GO:0016887">
    <property type="term" value="F:ATP hydrolysis activity"/>
    <property type="evidence" value="ECO:0007669"/>
    <property type="project" value="InterPro"/>
</dbReference>
<accession>A0AAD8LHT8</accession>
<comment type="subcellular location">
    <subcellularLocation>
        <location evidence="1">Cytoplasm</location>
    </subcellularLocation>
</comment>
<evidence type="ECO:0000313" key="9">
    <source>
        <dbReference type="Proteomes" id="UP001229421"/>
    </source>
</evidence>
<dbReference type="InterPro" id="IPR003959">
    <property type="entry name" value="ATPase_AAA_core"/>
</dbReference>
<evidence type="ECO:0000256" key="5">
    <source>
        <dbReference type="ARBA" id="ARBA00022840"/>
    </source>
</evidence>
<keyword evidence="3" id="KW-0963">Cytoplasm</keyword>
<evidence type="ECO:0000256" key="6">
    <source>
        <dbReference type="SAM" id="MobiDB-lite"/>
    </source>
</evidence>
<keyword evidence="9" id="KW-1185">Reference proteome</keyword>
<dbReference type="InterPro" id="IPR041569">
    <property type="entry name" value="AAA_lid_3"/>
</dbReference>
<protein>
    <recommendedName>
        <fullName evidence="7">AAA+ ATPase domain-containing protein</fullName>
    </recommendedName>
</protein>
<dbReference type="FunFam" id="3.40.50.300:FF:000567">
    <property type="entry name" value="ATPase, AAA family protein"/>
    <property type="match status" value="1"/>
</dbReference>
<reference evidence="8" key="1">
    <citation type="journal article" date="2023" name="bioRxiv">
        <title>Improved chromosome-level genome assembly for marigold (Tagetes erecta).</title>
        <authorList>
            <person name="Jiang F."/>
            <person name="Yuan L."/>
            <person name="Wang S."/>
            <person name="Wang H."/>
            <person name="Xu D."/>
            <person name="Wang A."/>
            <person name="Fan W."/>
        </authorList>
    </citation>
    <scope>NUCLEOTIDE SEQUENCE</scope>
    <source>
        <strain evidence="8">WSJ</strain>
        <tissue evidence="8">Leaf</tissue>
    </source>
</reference>
<comment type="caution">
    <text evidence="8">The sequence shown here is derived from an EMBL/GenBank/DDBJ whole genome shotgun (WGS) entry which is preliminary data.</text>
</comment>
<keyword evidence="4" id="KW-0547">Nucleotide-binding</keyword>
<dbReference type="PROSITE" id="PS00674">
    <property type="entry name" value="AAA"/>
    <property type="match status" value="1"/>
</dbReference>
<dbReference type="PANTHER" id="PTHR48470">
    <property type="entry name" value="CELL DIVISION CONTROL PROTEIN 48 C ISOFORM 1"/>
    <property type="match status" value="1"/>
</dbReference>
<feature type="domain" description="AAA+ ATPase" evidence="7">
    <location>
        <begin position="474"/>
        <end position="610"/>
    </location>
</feature>
<sequence>MIMMYSTPPISDIQLVNGLNAKYPEYRRFKPELITRMLQDANKNKRKLSWSDDDDDDDDNSNIIKSESTSSSSDDDEEDKCAVLTSEDEVYRLQEFDLTKSMLRNRYRKIKTDKKVDFLMEDKTAKPMKEEKCNKISLCNGPMFKDIGGMDDVLVKLTKEVLFPLYHLQEVVSMGISPVAGILLHGPPGCGKSKLAHAIANESRFPFYKVSAPDLLSAGASEENIRELFTKAYRTSPSIVFIDEIDAIASQRENLQREMDRRIVTQLMTCMDDTLRYKDEKLGHVLVIGATNRPDVLDPALRRPGRFDCEISLGVPDENARLQILSVLTRNKKLEGAFDLVKIARSTPGFVGADLTDLVNKAGKVVMNRVVDGRLLEDAEQNNYWWKAESEESEYWWMKPLTSEEKSKLSFTMSDVEEAAKLVQPSLKRKGFSSVPDVKWEDVGGLDSLRTEFHKNIIRPIKYPDVYKEEGIKTETGFLLYGPPGCGKTLIAKAVANEAGANFIHIKGPEILTKYVGEAEEKVRRIFSDARTCSPCILFFDEIDSLTKKRGTEGGSGGDRIVNQLLLELDGGDRRKGVYVIGATNRPDVMDQTLLRPGRFGKLLYVPLPNQDERGLILKALSRNKRLDADVDLMAVARSEACENFSGADLSNLMMIVTNAAFEEKMSKIEAASREGTSSQKYIRGMPSVIKNVHFEQVLGNISPSVSEKVKQYYNRLSKRFGASNGCIY</sequence>
<dbReference type="AlphaFoldDB" id="A0AAD8LHT8"/>
<dbReference type="GO" id="GO:0005737">
    <property type="term" value="C:cytoplasm"/>
    <property type="evidence" value="ECO:0007669"/>
    <property type="project" value="UniProtKB-SubCell"/>
</dbReference>
<evidence type="ECO:0000256" key="4">
    <source>
        <dbReference type="ARBA" id="ARBA00022741"/>
    </source>
</evidence>
<dbReference type="PANTHER" id="PTHR48470:SF1">
    <property type="entry name" value="CELL DIVISION CONTROL PROTEIN 48 C ISOFORM 1"/>
    <property type="match status" value="1"/>
</dbReference>
<feature type="domain" description="AAA+ ATPase" evidence="7">
    <location>
        <begin position="178"/>
        <end position="317"/>
    </location>
</feature>